<name>A0A418GKI8_ECOLX</name>
<dbReference type="Pfam" id="PF04985">
    <property type="entry name" value="Phage_tube"/>
    <property type="match status" value="1"/>
</dbReference>
<gene>
    <name evidence="2" type="ORF">D3C88_04665</name>
    <name evidence="1" type="ORF">D3C88_13420</name>
</gene>
<reference evidence="1 3" key="1">
    <citation type="journal article" date="2018" name="BMC Microbiol.">
        <title>Genome sequencing of strains of the most prevalent clonal group of O1:K1:H7 Escherichia coli that causes neonatal meningitis in France.</title>
        <authorList>
            <person name="Geslain G."/>
            <person name="Birgy A."/>
            <person name="Adiba S."/>
            <person name="Magnan M."/>
            <person name="Courroux C."/>
            <person name="Levy C."/>
            <person name="Cohen R."/>
            <person name="Bidet P."/>
            <person name="Bonacorsi S."/>
        </authorList>
    </citation>
    <scope>NUCLEOTIDE SEQUENCE [LARGE SCALE GENOMIC DNA]</scope>
    <source>
        <strain evidence="1 3">S308</strain>
    </source>
</reference>
<dbReference type="EMBL" id="QXHA01000889">
    <property type="protein sequence ID" value="RIB41415.1"/>
    <property type="molecule type" value="Genomic_DNA"/>
</dbReference>
<dbReference type="AlphaFoldDB" id="A0A418GKI8"/>
<sequence>QLDYLANIFRVGGVDQLTDYRINIGG</sequence>
<comment type="caution">
    <text evidence="1">The sequence shown here is derived from an EMBL/GenBank/DDBJ whole genome shotgun (WGS) entry which is preliminary data.</text>
</comment>
<feature type="non-terminal residue" evidence="1">
    <location>
        <position position="1"/>
    </location>
</feature>
<organism evidence="1 3">
    <name type="scientific">Escherichia coli</name>
    <dbReference type="NCBI Taxonomy" id="562"/>
    <lineage>
        <taxon>Bacteria</taxon>
        <taxon>Pseudomonadati</taxon>
        <taxon>Pseudomonadota</taxon>
        <taxon>Gammaproteobacteria</taxon>
        <taxon>Enterobacterales</taxon>
        <taxon>Enterobacteriaceae</taxon>
        <taxon>Escherichia</taxon>
    </lineage>
</organism>
<accession>A0A418GKI8</accession>
<dbReference type="InterPro" id="IPR006498">
    <property type="entry name" value="Tail_tube"/>
</dbReference>
<evidence type="ECO:0000313" key="1">
    <source>
        <dbReference type="EMBL" id="RIB41415.1"/>
    </source>
</evidence>
<proteinExistence type="predicted"/>
<evidence type="ECO:0000313" key="3">
    <source>
        <dbReference type="Proteomes" id="UP000284508"/>
    </source>
</evidence>
<evidence type="ECO:0000313" key="2">
    <source>
        <dbReference type="EMBL" id="RIB43065.1"/>
    </source>
</evidence>
<dbReference type="Proteomes" id="UP000284508">
    <property type="component" value="Unassembled WGS sequence"/>
</dbReference>
<dbReference type="EMBL" id="QXHA01000269">
    <property type="protein sequence ID" value="RIB43065.1"/>
    <property type="molecule type" value="Genomic_DNA"/>
</dbReference>
<protein>
    <submittedName>
        <fullName evidence="1">Phage major tail tube protein</fullName>
    </submittedName>
</protein>